<dbReference type="PANTHER" id="PTHR20903:SF0">
    <property type="entry name" value="PREFOLDIN SUBUNIT 1"/>
    <property type="match status" value="1"/>
</dbReference>
<evidence type="ECO:0000256" key="1">
    <source>
        <dbReference type="ARBA" id="ARBA00008045"/>
    </source>
</evidence>
<organism evidence="4 5">
    <name type="scientific">Apatococcus lobatus</name>
    <dbReference type="NCBI Taxonomy" id="904363"/>
    <lineage>
        <taxon>Eukaryota</taxon>
        <taxon>Viridiplantae</taxon>
        <taxon>Chlorophyta</taxon>
        <taxon>core chlorophytes</taxon>
        <taxon>Trebouxiophyceae</taxon>
        <taxon>Chlorellales</taxon>
        <taxon>Chlorellaceae</taxon>
        <taxon>Apatococcus</taxon>
    </lineage>
</organism>
<name>A0AAW1QZL5_9CHLO</name>
<dbReference type="GO" id="GO:0016272">
    <property type="term" value="C:prefoldin complex"/>
    <property type="evidence" value="ECO:0007669"/>
    <property type="project" value="InterPro"/>
</dbReference>
<proteinExistence type="inferred from homology"/>
<dbReference type="SUPFAM" id="SSF46579">
    <property type="entry name" value="Prefoldin"/>
    <property type="match status" value="1"/>
</dbReference>
<dbReference type="AlphaFoldDB" id="A0AAW1QZL5"/>
<evidence type="ECO:0000256" key="2">
    <source>
        <dbReference type="ARBA" id="ARBA00023186"/>
    </source>
</evidence>
<comment type="similarity">
    <text evidence="1">Belongs to the prefoldin subunit beta family.</text>
</comment>
<sequence>MDEKDQQAYKELQNRMIDTSQKQKFVEQQLRVTQLNMKKASLTQEELKPVSDDTNLYEQIGRGYFLKPRQQLMEQLDAAQKTGESEIHQLQEQGKSIAKARKEVEDELRELLQHSPALVRSLQGA</sequence>
<evidence type="ECO:0000313" key="5">
    <source>
        <dbReference type="Proteomes" id="UP001438707"/>
    </source>
</evidence>
<dbReference type="InterPro" id="IPR002777">
    <property type="entry name" value="PFD_beta-like"/>
</dbReference>
<dbReference type="EMBL" id="JALJOS010000020">
    <property type="protein sequence ID" value="KAK9826674.1"/>
    <property type="molecule type" value="Genomic_DNA"/>
</dbReference>
<dbReference type="GO" id="GO:0005737">
    <property type="term" value="C:cytoplasm"/>
    <property type="evidence" value="ECO:0007669"/>
    <property type="project" value="TreeGrafter"/>
</dbReference>
<dbReference type="PANTHER" id="PTHR20903">
    <property type="entry name" value="PREFOLDIN SUBUNIT 1-RELATED"/>
    <property type="match status" value="1"/>
</dbReference>
<dbReference type="Gene3D" id="1.10.287.370">
    <property type="match status" value="1"/>
</dbReference>
<evidence type="ECO:0000256" key="3">
    <source>
        <dbReference type="SAM" id="Coils"/>
    </source>
</evidence>
<keyword evidence="2" id="KW-0143">Chaperone</keyword>
<evidence type="ECO:0008006" key="6">
    <source>
        <dbReference type="Google" id="ProtNLM"/>
    </source>
</evidence>
<reference evidence="4 5" key="1">
    <citation type="journal article" date="2024" name="Nat. Commun.">
        <title>Phylogenomics reveals the evolutionary origins of lichenization in chlorophyte algae.</title>
        <authorList>
            <person name="Puginier C."/>
            <person name="Libourel C."/>
            <person name="Otte J."/>
            <person name="Skaloud P."/>
            <person name="Haon M."/>
            <person name="Grisel S."/>
            <person name="Petersen M."/>
            <person name="Berrin J.G."/>
            <person name="Delaux P.M."/>
            <person name="Dal Grande F."/>
            <person name="Keller J."/>
        </authorList>
    </citation>
    <scope>NUCLEOTIDE SEQUENCE [LARGE SCALE GENOMIC DNA]</scope>
    <source>
        <strain evidence="4 5">SAG 2145</strain>
    </source>
</reference>
<dbReference type="InterPro" id="IPR009053">
    <property type="entry name" value="Prefoldin"/>
</dbReference>
<feature type="coiled-coil region" evidence="3">
    <location>
        <begin position="73"/>
        <end position="110"/>
    </location>
</feature>
<comment type="caution">
    <text evidence="4">The sequence shown here is derived from an EMBL/GenBank/DDBJ whole genome shotgun (WGS) entry which is preliminary data.</text>
</comment>
<keyword evidence="5" id="KW-1185">Reference proteome</keyword>
<dbReference type="Proteomes" id="UP001438707">
    <property type="component" value="Unassembled WGS sequence"/>
</dbReference>
<gene>
    <name evidence="4" type="ORF">WJX74_009366</name>
</gene>
<dbReference type="GO" id="GO:0051082">
    <property type="term" value="F:unfolded protein binding"/>
    <property type="evidence" value="ECO:0007669"/>
    <property type="project" value="InterPro"/>
</dbReference>
<dbReference type="GO" id="GO:0044183">
    <property type="term" value="F:protein folding chaperone"/>
    <property type="evidence" value="ECO:0007669"/>
    <property type="project" value="TreeGrafter"/>
</dbReference>
<keyword evidence="3" id="KW-0175">Coiled coil</keyword>
<accession>A0AAW1QZL5</accession>
<evidence type="ECO:0000313" key="4">
    <source>
        <dbReference type="EMBL" id="KAK9826674.1"/>
    </source>
</evidence>
<dbReference type="GO" id="GO:0009409">
    <property type="term" value="P:response to cold"/>
    <property type="evidence" value="ECO:0007669"/>
    <property type="project" value="UniProtKB-ARBA"/>
</dbReference>
<protein>
    <recommendedName>
        <fullName evidence="6">Prefoldin subunit 1</fullName>
    </recommendedName>
</protein>
<dbReference type="Pfam" id="PF01920">
    <property type="entry name" value="Prefoldin_2"/>
    <property type="match status" value="1"/>
</dbReference>